<dbReference type="InterPro" id="IPR008972">
    <property type="entry name" value="Cupredoxin"/>
</dbReference>
<evidence type="ECO:0000256" key="8">
    <source>
        <dbReference type="SAM" id="SignalP"/>
    </source>
</evidence>
<comment type="caution">
    <text evidence="11">The sequence shown here is derived from an EMBL/GenBank/DDBJ whole genome shotgun (WGS) entry which is preliminary data.</text>
</comment>
<dbReference type="InterPro" id="IPR033138">
    <property type="entry name" value="Cu_oxidase_CS"/>
</dbReference>
<dbReference type="FunFam" id="2.60.40.420:FF:000062">
    <property type="entry name" value="Laccase"/>
    <property type="match status" value="1"/>
</dbReference>
<evidence type="ECO:0000259" key="10">
    <source>
        <dbReference type="Pfam" id="PF07732"/>
    </source>
</evidence>
<reference evidence="11 12" key="1">
    <citation type="journal article" date="2024" name="Plant J.">
        <title>Genome sequences and population genomics reveal climatic adaptation and genomic divergence between two closely related sweetgum species.</title>
        <authorList>
            <person name="Xu W.Q."/>
            <person name="Ren C.Q."/>
            <person name="Zhang X.Y."/>
            <person name="Comes H.P."/>
            <person name="Liu X.H."/>
            <person name="Li Y.G."/>
            <person name="Kettle C.J."/>
            <person name="Jalonen R."/>
            <person name="Gaisberger H."/>
            <person name="Ma Y.Z."/>
            <person name="Qiu Y.X."/>
        </authorList>
    </citation>
    <scope>NUCLEOTIDE SEQUENCE [LARGE SCALE GENOMIC DNA]</scope>
    <source>
        <strain evidence="11">Hangzhou</strain>
    </source>
</reference>
<name>A0AAP0RPU8_LIQFO</name>
<dbReference type="InterPro" id="IPR045087">
    <property type="entry name" value="Cu-oxidase_fam"/>
</dbReference>
<dbReference type="AlphaFoldDB" id="A0AAP0RPU8"/>
<dbReference type="PANTHER" id="PTHR11709">
    <property type="entry name" value="MULTI-COPPER OXIDASE"/>
    <property type="match status" value="1"/>
</dbReference>
<feature type="domain" description="Plastocyanin-like" evidence="10">
    <location>
        <begin position="45"/>
        <end position="158"/>
    </location>
</feature>
<dbReference type="GO" id="GO:0016491">
    <property type="term" value="F:oxidoreductase activity"/>
    <property type="evidence" value="ECO:0007669"/>
    <property type="project" value="UniProtKB-KW"/>
</dbReference>
<evidence type="ECO:0008006" key="13">
    <source>
        <dbReference type="Google" id="ProtNLM"/>
    </source>
</evidence>
<dbReference type="Proteomes" id="UP001415857">
    <property type="component" value="Unassembled WGS sequence"/>
</dbReference>
<dbReference type="CDD" id="cd13849">
    <property type="entry name" value="CuRO_1_LCC_plant"/>
    <property type="match status" value="1"/>
</dbReference>
<dbReference type="InterPro" id="IPR011706">
    <property type="entry name" value="Cu-oxidase_C"/>
</dbReference>
<dbReference type="InterPro" id="IPR034288">
    <property type="entry name" value="CuRO_1_LCC"/>
</dbReference>
<keyword evidence="12" id="KW-1185">Reference proteome</keyword>
<comment type="subcellular location">
    <subcellularLocation>
        <location evidence="1">Secreted</location>
    </subcellularLocation>
</comment>
<feature type="signal peptide" evidence="8">
    <location>
        <begin position="1"/>
        <end position="31"/>
    </location>
</feature>
<dbReference type="PROSITE" id="PS00080">
    <property type="entry name" value="MULTICOPPER_OXIDASE2"/>
    <property type="match status" value="1"/>
</dbReference>
<protein>
    <recommendedName>
        <fullName evidence="13">Laccase</fullName>
    </recommendedName>
</protein>
<evidence type="ECO:0000256" key="6">
    <source>
        <dbReference type="ARBA" id="ARBA00023002"/>
    </source>
</evidence>
<dbReference type="Pfam" id="PF07732">
    <property type="entry name" value="Cu-oxidase_3"/>
    <property type="match status" value="1"/>
</dbReference>
<gene>
    <name evidence="11" type="ORF">L1049_013921</name>
</gene>
<evidence type="ECO:0000256" key="5">
    <source>
        <dbReference type="ARBA" id="ARBA00022737"/>
    </source>
</evidence>
<evidence type="ECO:0000256" key="7">
    <source>
        <dbReference type="ARBA" id="ARBA00023008"/>
    </source>
</evidence>
<dbReference type="GO" id="GO:0005507">
    <property type="term" value="F:copper ion binding"/>
    <property type="evidence" value="ECO:0007669"/>
    <property type="project" value="InterPro"/>
</dbReference>
<keyword evidence="3" id="KW-0964">Secreted</keyword>
<dbReference type="InterPro" id="IPR011707">
    <property type="entry name" value="Cu-oxidase-like_N"/>
</dbReference>
<keyword evidence="4" id="KW-0479">Metal-binding</keyword>
<accession>A0AAP0RPU8</accession>
<dbReference type="PROSITE" id="PS00079">
    <property type="entry name" value="MULTICOPPER_OXIDASE1"/>
    <property type="match status" value="1"/>
</dbReference>
<proteinExistence type="inferred from homology"/>
<evidence type="ECO:0000256" key="1">
    <source>
        <dbReference type="ARBA" id="ARBA00004613"/>
    </source>
</evidence>
<dbReference type="Pfam" id="PF07731">
    <property type="entry name" value="Cu-oxidase_2"/>
    <property type="match status" value="1"/>
</dbReference>
<dbReference type="PANTHER" id="PTHR11709:SF522">
    <property type="entry name" value="LACCASE-4"/>
    <property type="match status" value="1"/>
</dbReference>
<evidence type="ECO:0000256" key="4">
    <source>
        <dbReference type="ARBA" id="ARBA00022723"/>
    </source>
</evidence>
<evidence type="ECO:0000313" key="11">
    <source>
        <dbReference type="EMBL" id="KAK9280234.1"/>
    </source>
</evidence>
<keyword evidence="8" id="KW-0732">Signal</keyword>
<dbReference type="EMBL" id="JBBPBK010000008">
    <property type="protein sequence ID" value="KAK9280234.1"/>
    <property type="molecule type" value="Genomic_DNA"/>
</dbReference>
<dbReference type="InterPro" id="IPR002355">
    <property type="entry name" value="Cu_oxidase_Cu_BS"/>
</dbReference>
<dbReference type="SUPFAM" id="SSF49503">
    <property type="entry name" value="Cupredoxins"/>
    <property type="match status" value="2"/>
</dbReference>
<dbReference type="GO" id="GO:0005576">
    <property type="term" value="C:extracellular region"/>
    <property type="evidence" value="ECO:0007669"/>
    <property type="project" value="UniProtKB-SubCell"/>
</dbReference>
<evidence type="ECO:0000256" key="2">
    <source>
        <dbReference type="ARBA" id="ARBA00010609"/>
    </source>
</evidence>
<comment type="similarity">
    <text evidence="2">Belongs to the multicopper oxidase family.</text>
</comment>
<dbReference type="Gene3D" id="2.60.40.420">
    <property type="entry name" value="Cupredoxins - blue copper proteins"/>
    <property type="match status" value="2"/>
</dbReference>
<evidence type="ECO:0000256" key="3">
    <source>
        <dbReference type="ARBA" id="ARBA00022525"/>
    </source>
</evidence>
<keyword evidence="6" id="KW-0560">Oxidoreductase</keyword>
<feature type="domain" description="Plastocyanin-like" evidence="9">
    <location>
        <begin position="176"/>
        <end position="200"/>
    </location>
</feature>
<sequence>MAATLLPSPALLAAILFAISCLWSFPEVAIAKPAGITRHYRFDIRLKNVTRLCHTKSMVTVNGKFPGPRIIAREGDRVLVKVVNHVQNNISIHWHGIRQLRNGWADGPAYVTQCPIQTGQTYVYNYTIVGQRGTLFWHAHISWLRATIYGPIIILPKRNVSYPFVKPYKEVPIIFGVWFMHCHIEIHLSWGLKMAWVVLDGKLPNQKLRPPPSDLPRC</sequence>
<keyword evidence="5" id="KW-0677">Repeat</keyword>
<keyword evidence="7" id="KW-0186">Copper</keyword>
<evidence type="ECO:0000313" key="12">
    <source>
        <dbReference type="Proteomes" id="UP001415857"/>
    </source>
</evidence>
<feature type="chain" id="PRO_5043039500" description="Laccase" evidence="8">
    <location>
        <begin position="32"/>
        <end position="218"/>
    </location>
</feature>
<organism evidence="11 12">
    <name type="scientific">Liquidambar formosana</name>
    <name type="common">Formosan gum</name>
    <dbReference type="NCBI Taxonomy" id="63359"/>
    <lineage>
        <taxon>Eukaryota</taxon>
        <taxon>Viridiplantae</taxon>
        <taxon>Streptophyta</taxon>
        <taxon>Embryophyta</taxon>
        <taxon>Tracheophyta</taxon>
        <taxon>Spermatophyta</taxon>
        <taxon>Magnoliopsida</taxon>
        <taxon>eudicotyledons</taxon>
        <taxon>Gunneridae</taxon>
        <taxon>Pentapetalae</taxon>
        <taxon>Saxifragales</taxon>
        <taxon>Altingiaceae</taxon>
        <taxon>Liquidambar</taxon>
    </lineage>
</organism>
<evidence type="ECO:0000259" key="9">
    <source>
        <dbReference type="Pfam" id="PF07731"/>
    </source>
</evidence>